<keyword evidence="3" id="KW-1185">Reference proteome</keyword>
<name>A0AAN8WXX3_HALRR</name>
<dbReference type="Gene3D" id="3.20.20.140">
    <property type="entry name" value="Metal-dependent hydrolases"/>
    <property type="match status" value="1"/>
</dbReference>
<comment type="subcellular location">
    <subcellularLocation>
        <location evidence="1">Membrane</location>
        <topology evidence="1">Lipid-anchor</topology>
        <topology evidence="1">GPI-anchor</topology>
    </subcellularLocation>
</comment>
<gene>
    <name evidence="2" type="ORF">SK128_027715</name>
</gene>
<dbReference type="GO" id="GO:0006508">
    <property type="term" value="P:proteolysis"/>
    <property type="evidence" value="ECO:0007669"/>
    <property type="project" value="UniProtKB-KW"/>
</dbReference>
<evidence type="ECO:0000256" key="1">
    <source>
        <dbReference type="RuleBase" id="RU341113"/>
    </source>
</evidence>
<proteinExistence type="inferred from homology"/>
<keyword evidence="1" id="KW-0224">Dipeptidase</keyword>
<dbReference type="InterPro" id="IPR008257">
    <property type="entry name" value="Pept_M19"/>
</dbReference>
<dbReference type="AlphaFoldDB" id="A0AAN8WXX3"/>
<keyword evidence="1" id="KW-0325">Glycoprotein</keyword>
<keyword evidence="1" id="KW-0482">Metalloprotease</keyword>
<organism evidence="2 3">
    <name type="scientific">Halocaridina rubra</name>
    <name type="common">Hawaiian red shrimp</name>
    <dbReference type="NCBI Taxonomy" id="373956"/>
    <lineage>
        <taxon>Eukaryota</taxon>
        <taxon>Metazoa</taxon>
        <taxon>Ecdysozoa</taxon>
        <taxon>Arthropoda</taxon>
        <taxon>Crustacea</taxon>
        <taxon>Multicrustacea</taxon>
        <taxon>Malacostraca</taxon>
        <taxon>Eumalacostraca</taxon>
        <taxon>Eucarida</taxon>
        <taxon>Decapoda</taxon>
        <taxon>Pleocyemata</taxon>
        <taxon>Caridea</taxon>
        <taxon>Atyoidea</taxon>
        <taxon>Atyidae</taxon>
        <taxon>Halocaridina</taxon>
    </lineage>
</organism>
<keyword evidence="1" id="KW-1015">Disulfide bond</keyword>
<protein>
    <recommendedName>
        <fullName evidence="1">Dipeptidase</fullName>
        <ecNumber evidence="1">3.4.13.19</ecNumber>
    </recommendedName>
</protein>
<dbReference type="GO" id="GO:0098552">
    <property type="term" value="C:side of membrane"/>
    <property type="evidence" value="ECO:0007669"/>
    <property type="project" value="UniProtKB-KW"/>
</dbReference>
<accession>A0AAN8WXX3</accession>
<dbReference type="EC" id="3.4.13.19" evidence="1"/>
<dbReference type="Pfam" id="PF01244">
    <property type="entry name" value="Peptidase_M19"/>
    <property type="match status" value="1"/>
</dbReference>
<dbReference type="GO" id="GO:0046872">
    <property type="term" value="F:metal ion binding"/>
    <property type="evidence" value="ECO:0007669"/>
    <property type="project" value="UniProtKB-UniRule"/>
</dbReference>
<dbReference type="PANTHER" id="PTHR10443:SF12">
    <property type="entry name" value="DIPEPTIDASE"/>
    <property type="match status" value="1"/>
</dbReference>
<comment type="caution">
    <text evidence="2">The sequence shown here is derived from an EMBL/GenBank/DDBJ whole genome shotgun (WGS) entry which is preliminary data.</text>
</comment>
<evidence type="ECO:0000313" key="2">
    <source>
        <dbReference type="EMBL" id="KAK7068449.1"/>
    </source>
</evidence>
<dbReference type="EMBL" id="JAXCGZ010017243">
    <property type="protein sequence ID" value="KAK7068449.1"/>
    <property type="molecule type" value="Genomic_DNA"/>
</dbReference>
<dbReference type="SUPFAM" id="SSF51556">
    <property type="entry name" value="Metallo-dependent hydrolases"/>
    <property type="match status" value="1"/>
</dbReference>
<keyword evidence="1" id="KW-0472">Membrane</keyword>
<comment type="similarity">
    <text evidence="1">Belongs to the metallo-dependent hydrolases superfamily. Peptidase M19 family.</text>
</comment>
<sequence length="279" mass="30835">MSQISMLKSVLRDRLPWRISMLTSINCRYIPNTVALEKRITSIFQFRAECSDSNSDIPPNAPGVTPYGKSMIEEMNRVGLLVDLSHSAHQTALDVLNISRAPVIFSHSAVSALCDIERNVPNDVLQALAVNGGVVMVSFYNTFLTCGNPATVQDVRDHINHIRAIAGVDHIGIGAGYDGINSTPKGLEDTSKYPELFAEFLKDPSWTAIDLKKLAGLNILRVLSRVDEVRDALSSESPMEDIIPIHDVESLWPCRYKFSNVNTSDLLVPVVMQSFIESH</sequence>
<dbReference type="Proteomes" id="UP001381693">
    <property type="component" value="Unassembled WGS sequence"/>
</dbReference>
<reference evidence="2 3" key="1">
    <citation type="submission" date="2023-11" db="EMBL/GenBank/DDBJ databases">
        <title>Halocaridina rubra genome assembly.</title>
        <authorList>
            <person name="Smith C."/>
        </authorList>
    </citation>
    <scope>NUCLEOTIDE SEQUENCE [LARGE SCALE GENOMIC DNA]</scope>
    <source>
        <strain evidence="2">EP-1</strain>
        <tissue evidence="2">Whole</tissue>
    </source>
</reference>
<keyword evidence="1" id="KW-0449">Lipoprotein</keyword>
<comment type="subunit">
    <text evidence="1">Homodimer; disulfide-linked.</text>
</comment>
<keyword evidence="1" id="KW-0378">Hydrolase</keyword>
<keyword evidence="1" id="KW-0336">GPI-anchor</keyword>
<dbReference type="InterPro" id="IPR032466">
    <property type="entry name" value="Metal_Hydrolase"/>
</dbReference>
<dbReference type="GO" id="GO:0070573">
    <property type="term" value="F:metallodipeptidase activity"/>
    <property type="evidence" value="ECO:0007669"/>
    <property type="project" value="InterPro"/>
</dbReference>
<comment type="cofactor">
    <cofactor evidence="1">
        <name>Zn(2+)</name>
        <dbReference type="ChEBI" id="CHEBI:29105"/>
    </cofactor>
</comment>
<keyword evidence="1" id="KW-0479">Metal-binding</keyword>
<dbReference type="PROSITE" id="PS51365">
    <property type="entry name" value="RENAL_DIPEPTIDASE_2"/>
    <property type="match status" value="1"/>
</dbReference>
<evidence type="ECO:0000313" key="3">
    <source>
        <dbReference type="Proteomes" id="UP001381693"/>
    </source>
</evidence>
<comment type="catalytic activity">
    <reaction evidence="1">
        <text>an L-aminoacyl-L-amino acid + H2O = 2 an L-alpha-amino acid</text>
        <dbReference type="Rhea" id="RHEA:48940"/>
        <dbReference type="ChEBI" id="CHEBI:15377"/>
        <dbReference type="ChEBI" id="CHEBI:59869"/>
        <dbReference type="ChEBI" id="CHEBI:77460"/>
        <dbReference type="EC" id="3.4.13.19"/>
    </reaction>
</comment>
<keyword evidence="1" id="KW-0645">Protease</keyword>
<dbReference type="PANTHER" id="PTHR10443">
    <property type="entry name" value="MICROSOMAL DIPEPTIDASE"/>
    <property type="match status" value="1"/>
</dbReference>
<keyword evidence="1" id="KW-0862">Zinc</keyword>